<dbReference type="CDD" id="cd00609">
    <property type="entry name" value="AAT_like"/>
    <property type="match status" value="1"/>
</dbReference>
<evidence type="ECO:0000313" key="4">
    <source>
        <dbReference type="EMBL" id="AWB25457.1"/>
    </source>
</evidence>
<dbReference type="Pfam" id="PF00155">
    <property type="entry name" value="Aminotran_1_2"/>
    <property type="match status" value="1"/>
</dbReference>
<evidence type="ECO:0000256" key="1">
    <source>
        <dbReference type="ARBA" id="ARBA00016004"/>
    </source>
</evidence>
<dbReference type="InterPro" id="IPR051446">
    <property type="entry name" value="HTH_trans_reg/aminotransferase"/>
</dbReference>
<reference evidence="4 5" key="1">
    <citation type="submission" date="2018-04" db="EMBL/GenBank/DDBJ databases">
        <title>Methylobacterium sp. PR1016A genome.</title>
        <authorList>
            <person name="Park W."/>
        </authorList>
    </citation>
    <scope>NUCLEOTIDE SEQUENCE [LARGE SCALE GENOMIC DNA]</scope>
    <source>
        <strain evidence="4 5">PR1016A</strain>
    </source>
</reference>
<accession>A0A2R4WV95</accession>
<dbReference type="Proteomes" id="UP000244755">
    <property type="component" value="Chromosome 2"/>
</dbReference>
<organism evidence="4 5">
    <name type="scientific">Methylobacterium currus</name>
    <dbReference type="NCBI Taxonomy" id="2051553"/>
    <lineage>
        <taxon>Bacteria</taxon>
        <taxon>Pseudomonadati</taxon>
        <taxon>Pseudomonadota</taxon>
        <taxon>Alphaproteobacteria</taxon>
        <taxon>Hyphomicrobiales</taxon>
        <taxon>Methylobacteriaceae</taxon>
        <taxon>Methylobacterium</taxon>
    </lineage>
</organism>
<dbReference type="InterPro" id="IPR004839">
    <property type="entry name" value="Aminotransferase_I/II_large"/>
</dbReference>
<evidence type="ECO:0000313" key="5">
    <source>
        <dbReference type="Proteomes" id="UP000244755"/>
    </source>
</evidence>
<dbReference type="InterPro" id="IPR015424">
    <property type="entry name" value="PyrdxlP-dep_Trfase"/>
</dbReference>
<dbReference type="Gene3D" id="3.40.640.10">
    <property type="entry name" value="Type I PLP-dependent aspartate aminotransferase-like (Major domain)"/>
    <property type="match status" value="1"/>
</dbReference>
<feature type="domain" description="Aminotransferase class I/classII large" evidence="3">
    <location>
        <begin position="7"/>
        <end position="184"/>
    </location>
</feature>
<dbReference type="KEGG" id="mee:DA075_31710"/>
<dbReference type="InterPro" id="IPR015421">
    <property type="entry name" value="PyrdxlP-dep_Trfase_major"/>
</dbReference>
<gene>
    <name evidence="4" type="ORF">DA075_31710</name>
</gene>
<dbReference type="InterPro" id="IPR015422">
    <property type="entry name" value="PyrdxlP-dep_Trfase_small"/>
</dbReference>
<dbReference type="PANTHER" id="PTHR46577:SF1">
    <property type="entry name" value="HTH-TYPE TRANSCRIPTIONAL REGULATORY PROTEIN GABR"/>
    <property type="match status" value="1"/>
</dbReference>
<dbReference type="EMBL" id="CP028844">
    <property type="protein sequence ID" value="AWB25457.1"/>
    <property type="molecule type" value="Genomic_DNA"/>
</dbReference>
<dbReference type="GO" id="GO:0030170">
    <property type="term" value="F:pyridoxal phosphate binding"/>
    <property type="evidence" value="ECO:0007669"/>
    <property type="project" value="InterPro"/>
</dbReference>
<evidence type="ECO:0000259" key="3">
    <source>
        <dbReference type="Pfam" id="PF00155"/>
    </source>
</evidence>
<dbReference type="RefSeq" id="WP_099957119.1">
    <property type="nucleotide sequence ID" value="NZ_CP028844.1"/>
</dbReference>
<protein>
    <recommendedName>
        <fullName evidence="1">8-amino-7-oxononanoate synthase</fullName>
    </recommendedName>
    <alternativeName>
        <fullName evidence="2">Alpha-oxoamine synthase</fullName>
    </alternativeName>
</protein>
<dbReference type="OrthoDB" id="9804020at2"/>
<sequence>MSAARRRAIVEVCRAHDVHIVEDGVYQAGAGEEPPLVTLAPDRCLWVGSLSKTVSPGLRVGVLVVPPDMVRSASFALQALPFAPSPLSCAVIEDWLANGTIDAVRAELTAEAARRADLATALLRNRPLICRPTAYHAWLPLPRQAAERFTAAAAGLGIAVTPPRAVMTDPDDDDSGIRLCLGGPALRDLTRALTLLSGIGQELPPVMR</sequence>
<evidence type="ECO:0000256" key="2">
    <source>
        <dbReference type="ARBA" id="ARBA00031658"/>
    </source>
</evidence>
<dbReference type="AlphaFoldDB" id="A0A2R4WV95"/>
<dbReference type="Gene3D" id="3.90.1150.10">
    <property type="entry name" value="Aspartate Aminotransferase, domain 1"/>
    <property type="match status" value="1"/>
</dbReference>
<keyword evidence="5" id="KW-1185">Reference proteome</keyword>
<dbReference type="SUPFAM" id="SSF53383">
    <property type="entry name" value="PLP-dependent transferases"/>
    <property type="match status" value="1"/>
</dbReference>
<name>A0A2R4WV95_9HYPH</name>
<proteinExistence type="predicted"/>
<dbReference type="PANTHER" id="PTHR46577">
    <property type="entry name" value="HTH-TYPE TRANSCRIPTIONAL REGULATORY PROTEIN GABR"/>
    <property type="match status" value="1"/>
</dbReference>